<dbReference type="InterPro" id="IPR023393">
    <property type="entry name" value="START-like_dom_sf"/>
</dbReference>
<dbReference type="AlphaFoldDB" id="A0A4Q4ZN68"/>
<reference evidence="1 2" key="1">
    <citation type="submission" date="2019-01" db="EMBL/GenBank/DDBJ databases">
        <title>Nocardioides guangzhouensis sp. nov., an actinobacterium isolated from soil.</title>
        <authorList>
            <person name="Fu Y."/>
            <person name="Cai Y."/>
            <person name="Lin Z."/>
            <person name="Chen P."/>
        </authorList>
    </citation>
    <scope>NUCLEOTIDE SEQUENCE [LARGE SCALE GENOMIC DNA]</scope>
    <source>
        <strain evidence="1 2">130</strain>
    </source>
</reference>
<evidence type="ECO:0008006" key="3">
    <source>
        <dbReference type="Google" id="ProtNLM"/>
    </source>
</evidence>
<comment type="caution">
    <text evidence="1">The sequence shown here is derived from an EMBL/GenBank/DDBJ whole genome shotgun (WGS) entry which is preliminary data.</text>
</comment>
<protein>
    <recommendedName>
        <fullName evidence="3">SRPBCC family protein</fullName>
    </recommendedName>
</protein>
<name>A0A4Q4ZN68_9ACTN</name>
<dbReference type="Proteomes" id="UP000295198">
    <property type="component" value="Unassembled WGS sequence"/>
</dbReference>
<dbReference type="Gene3D" id="3.30.530.20">
    <property type="match status" value="1"/>
</dbReference>
<dbReference type="OrthoDB" id="3290460at2"/>
<dbReference type="EMBL" id="SDKM01000001">
    <property type="protein sequence ID" value="RYP89006.1"/>
    <property type="molecule type" value="Genomic_DNA"/>
</dbReference>
<proteinExistence type="predicted"/>
<keyword evidence="2" id="KW-1185">Reference proteome</keyword>
<accession>A0A4Q4ZN68</accession>
<evidence type="ECO:0000313" key="2">
    <source>
        <dbReference type="Proteomes" id="UP000295198"/>
    </source>
</evidence>
<organism evidence="1 2">
    <name type="scientific">Nocardioides guangzhouensis</name>
    <dbReference type="NCBI Taxonomy" id="2497878"/>
    <lineage>
        <taxon>Bacteria</taxon>
        <taxon>Bacillati</taxon>
        <taxon>Actinomycetota</taxon>
        <taxon>Actinomycetes</taxon>
        <taxon>Propionibacteriales</taxon>
        <taxon>Nocardioidaceae</taxon>
        <taxon>Nocardioides</taxon>
    </lineage>
</organism>
<evidence type="ECO:0000313" key="1">
    <source>
        <dbReference type="EMBL" id="RYP89006.1"/>
    </source>
</evidence>
<sequence length="149" mass="16848">MLFHFHLETRATPAQVLTAFTDFSDQRLTTWRRTLDPAKYRLVEQGDTWAVAREGSAGTAIWVQLRYEWPDSRHIHWDLLDSDHCDAGTGDIDIHGLPDGGSRLECAVDHHDPRGLRGSAILLGQRLIGPVAFPRLWRSALDAYADSHH</sequence>
<dbReference type="RefSeq" id="WP_134713080.1">
    <property type="nucleotide sequence ID" value="NZ_SDKM01000001.1"/>
</dbReference>
<gene>
    <name evidence="1" type="ORF">EKO23_00820</name>
</gene>
<dbReference type="SUPFAM" id="SSF55961">
    <property type="entry name" value="Bet v1-like"/>
    <property type="match status" value="1"/>
</dbReference>